<name>A0A8I0SVX9_CITAM</name>
<evidence type="ECO:0000256" key="7">
    <source>
        <dbReference type="SAM" id="Phobius"/>
    </source>
</evidence>
<feature type="transmembrane region" description="Helical" evidence="7">
    <location>
        <begin position="71"/>
        <end position="89"/>
    </location>
</feature>
<evidence type="ECO:0000256" key="6">
    <source>
        <dbReference type="ARBA" id="ARBA00043993"/>
    </source>
</evidence>
<organism evidence="9 10">
    <name type="scientific">Citrobacter amalonaticus</name>
    <dbReference type="NCBI Taxonomy" id="35703"/>
    <lineage>
        <taxon>Bacteria</taxon>
        <taxon>Pseudomonadati</taxon>
        <taxon>Pseudomonadota</taxon>
        <taxon>Gammaproteobacteria</taxon>
        <taxon>Enterobacterales</taxon>
        <taxon>Enterobacteriaceae</taxon>
        <taxon>Citrobacter</taxon>
    </lineage>
</organism>
<feature type="transmembrane region" description="Helical" evidence="7">
    <location>
        <begin position="479"/>
        <end position="496"/>
    </location>
</feature>
<feature type="transmembrane region" description="Helical" evidence="7">
    <location>
        <begin position="395"/>
        <end position="416"/>
    </location>
</feature>
<keyword evidence="4 7" id="KW-1133">Transmembrane helix</keyword>
<dbReference type="Proteomes" id="UP000656723">
    <property type="component" value="Unassembled WGS sequence"/>
</dbReference>
<sequence>MDTPSPAIRDIWIAMRPYPGRINHVFRALIASTIVVIVSQSLQVPWLALSLITVFFVTQTNVVVTRLTGMLFIVGSTLSILLSLLVLKVTWNTPFLRILISCAVFFISVFMMRTTKIGVVFFIVAIVSIYTQSLVNIAPDAEFLVRTILWVWVAVNYSIVVTLIINSLLIPVEPENQLKRATEKQLDDVIVLLSPSSVLLRKKNSLSQAGRTMQTLYRLLRYKTMRDKDAEETTLHYLDVISLISELLTASFHLPEQLDGDDVLLDTQILRGALKHLKVTIADSKSGWDMEPIELHSSEPALHLMAGIISAYNKNTAAGGNTRTSSLPALLPQTGFLVKDAFSNPQYVFFSLKTLLSAAICYLFYTATDWSGIHTIMLSCLIVSQPGLGNTQRKIILRLIGAAIGSVFALVAIVYLTPRVDSIFGLLCIVLPVLALSSWISVGAENVSYAGIQIMFTFAMATLETFGPVTELTEVRDRIVGIILGIIVAGLIHTLIRPEREGGIILQKISILFNEASGWLYSATRHHEARQKVVMGLAECEDIAARVAIEPNWFNSEGTHDQIHHRIHSVLNAIKNVMYHIDRLSFEKEQLEKEDVANEFIMALQENMDRISSILNGHELKDDHIYYPTPDSRLPDSFREAARGLEESQRHFFSIMSFS</sequence>
<evidence type="ECO:0000256" key="2">
    <source>
        <dbReference type="ARBA" id="ARBA00022475"/>
    </source>
</evidence>
<proteinExistence type="inferred from homology"/>
<accession>A0A8I0SVX9</accession>
<gene>
    <name evidence="9" type="ORF">FOT72_08230</name>
</gene>
<dbReference type="PANTHER" id="PTHR30509">
    <property type="entry name" value="P-HYDROXYBENZOIC ACID EFFLUX PUMP SUBUNIT-RELATED"/>
    <property type="match status" value="1"/>
</dbReference>
<evidence type="ECO:0000313" key="10">
    <source>
        <dbReference type="Proteomes" id="UP000656723"/>
    </source>
</evidence>
<comment type="subcellular location">
    <subcellularLocation>
        <location evidence="1">Cell membrane</location>
        <topology evidence="1">Multi-pass membrane protein</topology>
    </subcellularLocation>
</comment>
<keyword evidence="2" id="KW-1003">Cell membrane</keyword>
<dbReference type="Pfam" id="PF13515">
    <property type="entry name" value="FUSC_2"/>
    <property type="match status" value="1"/>
</dbReference>
<feature type="transmembrane region" description="Helical" evidence="7">
    <location>
        <begin position="149"/>
        <end position="170"/>
    </location>
</feature>
<feature type="transmembrane region" description="Helical" evidence="7">
    <location>
        <begin position="95"/>
        <end position="112"/>
    </location>
</feature>
<feature type="domain" description="Integral membrane bound transporter" evidence="8">
    <location>
        <begin position="360"/>
        <end position="489"/>
    </location>
</feature>
<evidence type="ECO:0000259" key="8">
    <source>
        <dbReference type="Pfam" id="PF13515"/>
    </source>
</evidence>
<keyword evidence="3 7" id="KW-0812">Transmembrane</keyword>
<evidence type="ECO:0000313" key="9">
    <source>
        <dbReference type="EMBL" id="MBE0128006.1"/>
    </source>
</evidence>
<dbReference type="PANTHER" id="PTHR30509:SF9">
    <property type="entry name" value="MULTIDRUG RESISTANCE PROTEIN MDTO"/>
    <property type="match status" value="1"/>
</dbReference>
<protein>
    <submittedName>
        <fullName evidence="9">FUSC family protein</fullName>
    </submittedName>
</protein>
<dbReference type="RefSeq" id="WP_134928580.1">
    <property type="nucleotide sequence ID" value="NZ_VKME01000008.1"/>
</dbReference>
<comment type="caution">
    <text evidence="9">The sequence shown here is derived from an EMBL/GenBank/DDBJ whole genome shotgun (WGS) entry which is preliminary data.</text>
</comment>
<evidence type="ECO:0000256" key="1">
    <source>
        <dbReference type="ARBA" id="ARBA00004651"/>
    </source>
</evidence>
<dbReference type="EMBL" id="VKME01000008">
    <property type="protein sequence ID" value="MBE0128006.1"/>
    <property type="molecule type" value="Genomic_DNA"/>
</dbReference>
<feature type="transmembrane region" description="Helical" evidence="7">
    <location>
        <begin position="422"/>
        <end position="440"/>
    </location>
</feature>
<evidence type="ECO:0000256" key="4">
    <source>
        <dbReference type="ARBA" id="ARBA00022989"/>
    </source>
</evidence>
<evidence type="ECO:0000256" key="3">
    <source>
        <dbReference type="ARBA" id="ARBA00022692"/>
    </source>
</evidence>
<reference evidence="9" key="1">
    <citation type="submission" date="2019-07" db="EMBL/GenBank/DDBJ databases">
        <title>KPC-2 carbapenem resistent Enterobacterales isolates from Germany.</title>
        <authorList>
            <person name="Yao Y."/>
            <person name="Falgenhauer L."/>
            <person name="Imirzalioglu C."/>
            <person name="Chakraborty T."/>
        </authorList>
    </citation>
    <scope>NUCLEOTIDE SEQUENCE</scope>
    <source>
        <strain evidence="9">CA13304</strain>
    </source>
</reference>
<feature type="transmembrane region" description="Helical" evidence="7">
    <location>
        <begin position="119"/>
        <end position="137"/>
    </location>
</feature>
<dbReference type="AlphaFoldDB" id="A0A8I0SVX9"/>
<feature type="transmembrane region" description="Helical" evidence="7">
    <location>
        <begin position="347"/>
        <end position="365"/>
    </location>
</feature>
<evidence type="ECO:0000256" key="5">
    <source>
        <dbReference type="ARBA" id="ARBA00023136"/>
    </source>
</evidence>
<keyword evidence="5 7" id="KW-0472">Membrane</keyword>
<feature type="transmembrane region" description="Helical" evidence="7">
    <location>
        <begin position="447"/>
        <end position="467"/>
    </location>
</feature>
<dbReference type="GO" id="GO:0005886">
    <property type="term" value="C:plasma membrane"/>
    <property type="evidence" value="ECO:0007669"/>
    <property type="project" value="UniProtKB-SubCell"/>
</dbReference>
<comment type="similarity">
    <text evidence="6">Belongs to the YccS/YhfK family.</text>
</comment>
<feature type="transmembrane region" description="Helical" evidence="7">
    <location>
        <begin position="44"/>
        <end position="64"/>
    </location>
</feature>
<dbReference type="InterPro" id="IPR049453">
    <property type="entry name" value="Memb_transporter_dom"/>
</dbReference>